<dbReference type="SUPFAM" id="SSF56672">
    <property type="entry name" value="DNA/RNA polymerases"/>
    <property type="match status" value="1"/>
</dbReference>
<accession>A0AAV7NR65</accession>
<dbReference type="InterPro" id="IPR052055">
    <property type="entry name" value="Hepadnavirus_pol/RT"/>
</dbReference>
<keyword evidence="2" id="KW-1185">Reference proteome</keyword>
<dbReference type="PANTHER" id="PTHR33050">
    <property type="entry name" value="REVERSE TRANSCRIPTASE DOMAIN-CONTAINING PROTEIN"/>
    <property type="match status" value="1"/>
</dbReference>
<dbReference type="CDD" id="cd09275">
    <property type="entry name" value="RNase_HI_RT_DIRS1"/>
    <property type="match status" value="1"/>
</dbReference>
<gene>
    <name evidence="1" type="ORF">NDU88_006772</name>
</gene>
<dbReference type="Proteomes" id="UP001066276">
    <property type="component" value="Chromosome 8"/>
</dbReference>
<comment type="caution">
    <text evidence="1">The sequence shown here is derived from an EMBL/GenBank/DDBJ whole genome shotgun (WGS) entry which is preliminary data.</text>
</comment>
<dbReference type="AlphaFoldDB" id="A0AAV7NR65"/>
<dbReference type="PANTHER" id="PTHR33050:SF7">
    <property type="entry name" value="RIBONUCLEASE H"/>
    <property type="match status" value="1"/>
</dbReference>
<dbReference type="EMBL" id="JANPWB010000012">
    <property type="protein sequence ID" value="KAJ1118581.1"/>
    <property type="molecule type" value="Genomic_DNA"/>
</dbReference>
<evidence type="ECO:0008006" key="3">
    <source>
        <dbReference type="Google" id="ProtNLM"/>
    </source>
</evidence>
<organism evidence="1 2">
    <name type="scientific">Pleurodeles waltl</name>
    <name type="common">Iberian ribbed newt</name>
    <dbReference type="NCBI Taxonomy" id="8319"/>
    <lineage>
        <taxon>Eukaryota</taxon>
        <taxon>Metazoa</taxon>
        <taxon>Chordata</taxon>
        <taxon>Craniata</taxon>
        <taxon>Vertebrata</taxon>
        <taxon>Euteleostomi</taxon>
        <taxon>Amphibia</taxon>
        <taxon>Batrachia</taxon>
        <taxon>Caudata</taxon>
        <taxon>Salamandroidea</taxon>
        <taxon>Salamandridae</taxon>
        <taxon>Pleurodelinae</taxon>
        <taxon>Pleurodeles</taxon>
    </lineage>
</organism>
<dbReference type="InterPro" id="IPR043502">
    <property type="entry name" value="DNA/RNA_pol_sf"/>
</dbReference>
<evidence type="ECO:0000313" key="1">
    <source>
        <dbReference type="EMBL" id="KAJ1118581.1"/>
    </source>
</evidence>
<reference evidence="1" key="1">
    <citation type="journal article" date="2022" name="bioRxiv">
        <title>Sequencing and chromosome-scale assembly of the giantPleurodeles waltlgenome.</title>
        <authorList>
            <person name="Brown T."/>
            <person name="Elewa A."/>
            <person name="Iarovenko S."/>
            <person name="Subramanian E."/>
            <person name="Araus A.J."/>
            <person name="Petzold A."/>
            <person name="Susuki M."/>
            <person name="Suzuki K.-i.T."/>
            <person name="Hayashi T."/>
            <person name="Toyoda A."/>
            <person name="Oliveira C."/>
            <person name="Osipova E."/>
            <person name="Leigh N.D."/>
            <person name="Simon A."/>
            <person name="Yun M.H."/>
        </authorList>
    </citation>
    <scope>NUCLEOTIDE SEQUENCE</scope>
    <source>
        <strain evidence="1">20211129_DDA</strain>
        <tissue evidence="1">Liver</tissue>
    </source>
</reference>
<sequence length="291" mass="33031">MTIVLFQDLGFVINHQKSELLPWQSMTFLGFLIDSQLASPSLTTPKISKIKKELRKVLRRDRISLRQLARLVGLLSLSIQVIFPGPLHYWAPLCLKAHYLRRSLKYSELVFLTEEVRMELQWWLDHMEAWNGRAIFGASPDLVINSDSSCHGWGARCGDISFGGRWTPQELDMHINCLALLAGSFAIKSLTQDRISCVVLLRMDNVSAVQYINGLGGTRSKALAELAKDFWHFCLENQISVTVEYLPGSQNTLADWNSRFLSDSSDWQLDPAIFRALIERWGPCSVDLFAS</sequence>
<name>A0AAV7NR65_PLEWA</name>
<proteinExistence type="predicted"/>
<protein>
    <recommendedName>
        <fullName evidence="3">Reverse transcriptase</fullName>
    </recommendedName>
</protein>
<evidence type="ECO:0000313" key="2">
    <source>
        <dbReference type="Proteomes" id="UP001066276"/>
    </source>
</evidence>